<dbReference type="Pfam" id="PF00903">
    <property type="entry name" value="Glyoxalase"/>
    <property type="match status" value="1"/>
</dbReference>
<dbReference type="PANTHER" id="PTHR35006:SF2">
    <property type="entry name" value="GLYOXALASE FAMILY PROTEIN (AFU_ORTHOLOGUE AFUA_5G14830)"/>
    <property type="match status" value="1"/>
</dbReference>
<evidence type="ECO:0000313" key="2">
    <source>
        <dbReference type="EMBL" id="KKN92181.1"/>
    </source>
</evidence>
<dbReference type="CDD" id="cd07262">
    <property type="entry name" value="VOC_like"/>
    <property type="match status" value="1"/>
</dbReference>
<dbReference type="InterPro" id="IPR004360">
    <property type="entry name" value="Glyas_Fos-R_dOase_dom"/>
</dbReference>
<comment type="caution">
    <text evidence="2">The sequence shown here is derived from an EMBL/GenBank/DDBJ whole genome shotgun (WGS) entry which is preliminary data.</text>
</comment>
<accession>A0A0F9X059</accession>
<reference evidence="2" key="1">
    <citation type="journal article" date="2015" name="Nature">
        <title>Complex archaea that bridge the gap between prokaryotes and eukaryotes.</title>
        <authorList>
            <person name="Spang A."/>
            <person name="Saw J.H."/>
            <person name="Jorgensen S.L."/>
            <person name="Zaremba-Niedzwiedzka K."/>
            <person name="Martijn J."/>
            <person name="Lind A.E."/>
            <person name="van Eijk R."/>
            <person name="Schleper C."/>
            <person name="Guy L."/>
            <person name="Ettema T.J."/>
        </authorList>
    </citation>
    <scope>NUCLEOTIDE SEQUENCE</scope>
</reference>
<dbReference type="EMBL" id="LAZR01000096">
    <property type="protein sequence ID" value="KKN92181.1"/>
    <property type="molecule type" value="Genomic_DNA"/>
</dbReference>
<dbReference type="SUPFAM" id="SSF54593">
    <property type="entry name" value="Glyoxalase/Bleomycin resistance protein/Dihydroxybiphenyl dioxygenase"/>
    <property type="match status" value="1"/>
</dbReference>
<dbReference type="InterPro" id="IPR037523">
    <property type="entry name" value="VOC_core"/>
</dbReference>
<dbReference type="Gene3D" id="3.10.180.10">
    <property type="entry name" value="2,3-Dihydroxybiphenyl 1,2-Dioxygenase, domain 1"/>
    <property type="match status" value="1"/>
</dbReference>
<gene>
    <name evidence="2" type="ORF">LCGC14_0209940</name>
</gene>
<dbReference type="PROSITE" id="PS51819">
    <property type="entry name" value="VOC"/>
    <property type="match status" value="1"/>
</dbReference>
<dbReference type="AlphaFoldDB" id="A0A0F9X059"/>
<feature type="domain" description="VOC" evidence="1">
    <location>
        <begin position="1"/>
        <end position="126"/>
    </location>
</feature>
<protein>
    <recommendedName>
        <fullName evidence="1">VOC domain-containing protein</fullName>
    </recommendedName>
</protein>
<name>A0A0F9X059_9ZZZZ</name>
<evidence type="ECO:0000259" key="1">
    <source>
        <dbReference type="PROSITE" id="PS51819"/>
    </source>
</evidence>
<dbReference type="PANTHER" id="PTHR35006">
    <property type="entry name" value="GLYOXALASE FAMILY PROTEIN (AFU_ORTHOLOGUE AFUA_5G14830)"/>
    <property type="match status" value="1"/>
</dbReference>
<organism evidence="2">
    <name type="scientific">marine sediment metagenome</name>
    <dbReference type="NCBI Taxonomy" id="412755"/>
    <lineage>
        <taxon>unclassified sequences</taxon>
        <taxon>metagenomes</taxon>
        <taxon>ecological metagenomes</taxon>
    </lineage>
</organism>
<sequence length="130" mass="14670">MIAYTMVGTKDLEKAQAFYQPLFAEMGFELCWKDESCFSYGRVKDLDFPRFIVGYPFDGNSSSVGNGVMTAFQLHDPEVVDRLYRIAVSGGGHSEGEPGYRPQYAEGFYAAYVRDPDGNKLAFIVYPQKY</sequence>
<proteinExistence type="predicted"/>
<dbReference type="InterPro" id="IPR029068">
    <property type="entry name" value="Glyas_Bleomycin-R_OHBP_Dase"/>
</dbReference>